<sequence length="540" mass="61323">MGSVDYGRSSTTPRSGLDEQTLRISSFPRWVLVFLVFWVLEVCDAPYGELSLTLQPSLSASSQRRRLRPETALATMETVECTDINPEEFNVRGQGRPRGGIVRLLKYGSAYLADAIFCAAGVSLDAAGEDVFSMNSKQHTILLATINAERKRKYADLKLLMFEGEKIEVTTYVATLEDCGEGVVHEVPLTYSDADILQRLRTYGNSPVLGQPPQGHSCEPKCQLCGKEHPLGDRKCREHYRVPYEVKKKQWERKIKMRQQRQLQKQQPAGETAEGTPQGRSKEKREREDFCATKDSFPRLEETTEQQHGHSSTRTRGHSGSRPRERSSSRDPAQPWPRKRSQSKDQTSASFGSRVSQANDKQAEEIDKLRKEVGALKEDPKGRQLWEDAHELGLTLHPDSSSPSRVGNSVCADTSPDLTFNKNVTDLKWKNSECNFGSDHFILALILKKGATTRRARHPRITDWEIFRDKRDQSATDKIENIEKWTKTLTRHAEEATKTFDGDDDPEIADSKLLHIITRLPMRSSTHPSRRRMLGLKYWD</sequence>
<feature type="compositionally biased region" description="Polar residues" evidence="1">
    <location>
        <begin position="344"/>
        <end position="360"/>
    </location>
</feature>
<reference evidence="2" key="1">
    <citation type="journal article" date="2020" name="Cell">
        <title>Large-Scale Comparative Analyses of Tick Genomes Elucidate Their Genetic Diversity and Vector Capacities.</title>
        <authorList>
            <consortium name="Tick Genome and Microbiome Consortium (TIGMIC)"/>
            <person name="Jia N."/>
            <person name="Wang J."/>
            <person name="Shi W."/>
            <person name="Du L."/>
            <person name="Sun Y."/>
            <person name="Zhan W."/>
            <person name="Jiang J.F."/>
            <person name="Wang Q."/>
            <person name="Zhang B."/>
            <person name="Ji P."/>
            <person name="Bell-Sakyi L."/>
            <person name="Cui X.M."/>
            <person name="Yuan T.T."/>
            <person name="Jiang B.G."/>
            <person name="Yang W.F."/>
            <person name="Lam T.T."/>
            <person name="Chang Q.C."/>
            <person name="Ding S.J."/>
            <person name="Wang X.J."/>
            <person name="Zhu J.G."/>
            <person name="Ruan X.D."/>
            <person name="Zhao L."/>
            <person name="Wei J.T."/>
            <person name="Ye R.Z."/>
            <person name="Que T.C."/>
            <person name="Du C.H."/>
            <person name="Zhou Y.H."/>
            <person name="Cheng J.X."/>
            <person name="Dai P.F."/>
            <person name="Guo W.B."/>
            <person name="Han X.H."/>
            <person name="Huang E.J."/>
            <person name="Li L.F."/>
            <person name="Wei W."/>
            <person name="Gao Y.C."/>
            <person name="Liu J.Z."/>
            <person name="Shao H.Z."/>
            <person name="Wang X."/>
            <person name="Wang C.C."/>
            <person name="Yang T.C."/>
            <person name="Huo Q.B."/>
            <person name="Li W."/>
            <person name="Chen H.Y."/>
            <person name="Chen S.E."/>
            <person name="Zhou L.G."/>
            <person name="Ni X.B."/>
            <person name="Tian J.H."/>
            <person name="Sheng Y."/>
            <person name="Liu T."/>
            <person name="Pan Y.S."/>
            <person name="Xia L.Y."/>
            <person name="Li J."/>
            <person name="Zhao F."/>
            <person name="Cao W.C."/>
        </authorList>
    </citation>
    <scope>NUCLEOTIDE SEQUENCE</scope>
    <source>
        <strain evidence="2">Rsan-2018</strain>
    </source>
</reference>
<evidence type="ECO:0000256" key="1">
    <source>
        <dbReference type="SAM" id="MobiDB-lite"/>
    </source>
</evidence>
<gene>
    <name evidence="2" type="ORF">HPB52_000182</name>
</gene>
<keyword evidence="3" id="KW-1185">Reference proteome</keyword>
<feature type="compositionally biased region" description="Basic residues" evidence="1">
    <location>
        <begin position="311"/>
        <end position="321"/>
    </location>
</feature>
<accession>A0A9D4PQ88</accession>
<comment type="caution">
    <text evidence="2">The sequence shown here is derived from an EMBL/GenBank/DDBJ whole genome shotgun (WGS) entry which is preliminary data.</text>
</comment>
<dbReference type="EMBL" id="JABSTV010001251">
    <property type="protein sequence ID" value="KAH7950728.1"/>
    <property type="molecule type" value="Genomic_DNA"/>
</dbReference>
<dbReference type="Proteomes" id="UP000821837">
    <property type="component" value="Chromosome 5"/>
</dbReference>
<reference evidence="2" key="2">
    <citation type="submission" date="2021-09" db="EMBL/GenBank/DDBJ databases">
        <authorList>
            <person name="Jia N."/>
            <person name="Wang J."/>
            <person name="Shi W."/>
            <person name="Du L."/>
            <person name="Sun Y."/>
            <person name="Zhan W."/>
            <person name="Jiang J."/>
            <person name="Wang Q."/>
            <person name="Zhang B."/>
            <person name="Ji P."/>
            <person name="Sakyi L.B."/>
            <person name="Cui X."/>
            <person name="Yuan T."/>
            <person name="Jiang B."/>
            <person name="Yang W."/>
            <person name="Lam T.T.-Y."/>
            <person name="Chang Q."/>
            <person name="Ding S."/>
            <person name="Wang X."/>
            <person name="Zhu J."/>
            <person name="Ruan X."/>
            <person name="Zhao L."/>
            <person name="Wei J."/>
            <person name="Que T."/>
            <person name="Du C."/>
            <person name="Cheng J."/>
            <person name="Dai P."/>
            <person name="Han X."/>
            <person name="Huang E."/>
            <person name="Gao Y."/>
            <person name="Liu J."/>
            <person name="Shao H."/>
            <person name="Ye R."/>
            <person name="Li L."/>
            <person name="Wei W."/>
            <person name="Wang X."/>
            <person name="Wang C."/>
            <person name="Huo Q."/>
            <person name="Li W."/>
            <person name="Guo W."/>
            <person name="Chen H."/>
            <person name="Chen S."/>
            <person name="Zhou L."/>
            <person name="Zhou L."/>
            <person name="Ni X."/>
            <person name="Tian J."/>
            <person name="Zhou Y."/>
            <person name="Sheng Y."/>
            <person name="Liu T."/>
            <person name="Pan Y."/>
            <person name="Xia L."/>
            <person name="Li J."/>
            <person name="Zhao F."/>
            <person name="Cao W."/>
        </authorList>
    </citation>
    <scope>NUCLEOTIDE SEQUENCE</scope>
    <source>
        <strain evidence="2">Rsan-2018</strain>
        <tissue evidence="2">Larvae</tissue>
    </source>
</reference>
<dbReference type="AlphaFoldDB" id="A0A9D4PQ88"/>
<name>A0A9D4PQ88_RHISA</name>
<proteinExistence type="predicted"/>
<evidence type="ECO:0000313" key="2">
    <source>
        <dbReference type="EMBL" id="KAH7950728.1"/>
    </source>
</evidence>
<feature type="compositionally biased region" description="Basic and acidic residues" evidence="1">
    <location>
        <begin position="280"/>
        <end position="308"/>
    </location>
</feature>
<organism evidence="2 3">
    <name type="scientific">Rhipicephalus sanguineus</name>
    <name type="common">Brown dog tick</name>
    <name type="synonym">Ixodes sanguineus</name>
    <dbReference type="NCBI Taxonomy" id="34632"/>
    <lineage>
        <taxon>Eukaryota</taxon>
        <taxon>Metazoa</taxon>
        <taxon>Ecdysozoa</taxon>
        <taxon>Arthropoda</taxon>
        <taxon>Chelicerata</taxon>
        <taxon>Arachnida</taxon>
        <taxon>Acari</taxon>
        <taxon>Parasitiformes</taxon>
        <taxon>Ixodida</taxon>
        <taxon>Ixodoidea</taxon>
        <taxon>Ixodidae</taxon>
        <taxon>Rhipicephalinae</taxon>
        <taxon>Rhipicephalus</taxon>
        <taxon>Rhipicephalus</taxon>
    </lineage>
</organism>
<feature type="region of interest" description="Disordered" evidence="1">
    <location>
        <begin position="253"/>
        <end position="364"/>
    </location>
</feature>
<evidence type="ECO:0000313" key="3">
    <source>
        <dbReference type="Proteomes" id="UP000821837"/>
    </source>
</evidence>
<protein>
    <submittedName>
        <fullName evidence="2">Uncharacterized protein</fullName>
    </submittedName>
</protein>
<dbReference type="VEuPathDB" id="VectorBase:RSAN_029684"/>